<dbReference type="Gene3D" id="3.40.30.10">
    <property type="entry name" value="Glutaredoxin"/>
    <property type="match status" value="1"/>
</dbReference>
<evidence type="ECO:0000256" key="2">
    <source>
        <dbReference type="ARBA" id="ARBA00022748"/>
    </source>
</evidence>
<dbReference type="Proteomes" id="UP001524587">
    <property type="component" value="Unassembled WGS sequence"/>
</dbReference>
<dbReference type="PROSITE" id="PS00194">
    <property type="entry name" value="THIOREDOXIN_1"/>
    <property type="match status" value="1"/>
</dbReference>
<evidence type="ECO:0000256" key="3">
    <source>
        <dbReference type="ARBA" id="ARBA00023284"/>
    </source>
</evidence>
<dbReference type="EMBL" id="JAMSKV010000001">
    <property type="protein sequence ID" value="MCQ8277160.1"/>
    <property type="molecule type" value="Genomic_DNA"/>
</dbReference>
<dbReference type="InterPro" id="IPR036249">
    <property type="entry name" value="Thioredoxin-like_sf"/>
</dbReference>
<evidence type="ECO:0000256" key="1">
    <source>
        <dbReference type="ARBA" id="ARBA00004196"/>
    </source>
</evidence>
<gene>
    <name evidence="6" type="ORF">NFI95_01675</name>
</gene>
<keyword evidence="7" id="KW-1185">Reference proteome</keyword>
<evidence type="ECO:0000259" key="5">
    <source>
        <dbReference type="PROSITE" id="PS51352"/>
    </source>
</evidence>
<keyword evidence="2" id="KW-0201">Cytochrome c-type biogenesis</keyword>
<proteinExistence type="predicted"/>
<dbReference type="Pfam" id="PF08534">
    <property type="entry name" value="Redoxin"/>
    <property type="match status" value="1"/>
</dbReference>
<dbReference type="PROSITE" id="PS51352">
    <property type="entry name" value="THIOREDOXIN_2"/>
    <property type="match status" value="1"/>
</dbReference>
<organism evidence="6 7">
    <name type="scientific">Endosaccharibacter trunci</name>
    <dbReference type="NCBI Taxonomy" id="2812733"/>
    <lineage>
        <taxon>Bacteria</taxon>
        <taxon>Pseudomonadati</taxon>
        <taxon>Pseudomonadota</taxon>
        <taxon>Alphaproteobacteria</taxon>
        <taxon>Acetobacterales</taxon>
        <taxon>Acetobacteraceae</taxon>
        <taxon>Endosaccharibacter</taxon>
    </lineage>
</organism>
<dbReference type="PANTHER" id="PTHR42852">
    <property type="entry name" value="THIOL:DISULFIDE INTERCHANGE PROTEIN DSBE"/>
    <property type="match status" value="1"/>
</dbReference>
<dbReference type="InterPro" id="IPR013766">
    <property type="entry name" value="Thioredoxin_domain"/>
</dbReference>
<dbReference type="SUPFAM" id="SSF52833">
    <property type="entry name" value="Thioredoxin-like"/>
    <property type="match status" value="1"/>
</dbReference>
<feature type="region of interest" description="Disordered" evidence="4">
    <location>
        <begin position="33"/>
        <end position="56"/>
    </location>
</feature>
<comment type="subcellular location">
    <subcellularLocation>
        <location evidence="1">Cell envelope</location>
    </subcellularLocation>
</comment>
<protein>
    <submittedName>
        <fullName evidence="6">TlpA family protein disulfide reductase</fullName>
    </submittedName>
</protein>
<dbReference type="RefSeq" id="WP_422862600.1">
    <property type="nucleotide sequence ID" value="NZ_JAMSKV010000001.1"/>
</dbReference>
<feature type="compositionally biased region" description="Polar residues" evidence="4">
    <location>
        <begin position="37"/>
        <end position="47"/>
    </location>
</feature>
<dbReference type="InterPro" id="IPR050553">
    <property type="entry name" value="Thioredoxin_ResA/DsbE_sf"/>
</dbReference>
<dbReference type="PANTHER" id="PTHR42852:SF13">
    <property type="entry name" value="PROTEIN DIPZ"/>
    <property type="match status" value="1"/>
</dbReference>
<comment type="caution">
    <text evidence="6">The sequence shown here is derived from an EMBL/GenBank/DDBJ whole genome shotgun (WGS) entry which is preliminary data.</text>
</comment>
<accession>A0ABT1W2R8</accession>
<reference evidence="6 7" key="1">
    <citation type="submission" date="2022-06" db="EMBL/GenBank/DDBJ databases">
        <title>Endosaccharibacter gen. nov., sp. nov., endophytic bacteria isolated from sugarcane.</title>
        <authorList>
            <person name="Pitiwittayakul N."/>
            <person name="Yukphan P."/>
            <person name="Charoenyingcharoen P."/>
            <person name="Tanasupawat S."/>
        </authorList>
    </citation>
    <scope>NUCLEOTIDE SEQUENCE [LARGE SCALE GENOMIC DNA]</scope>
    <source>
        <strain evidence="6 7">KSS8</strain>
    </source>
</reference>
<evidence type="ECO:0000313" key="6">
    <source>
        <dbReference type="EMBL" id="MCQ8277160.1"/>
    </source>
</evidence>
<dbReference type="InterPro" id="IPR013740">
    <property type="entry name" value="Redoxin"/>
</dbReference>
<sequence length="204" mass="21439">MSGIMRETHRRTVLAGGWTLLLAGLARKCVPDARAQSGRQTGEQTGGQAPHPPVQPFSIVKPHAPSILPPIRFQRADGTETTLASYRGRGVVLNLWATWCVPCVAELPSLDALARALAVKGIVVLPVSIDHDGAARVPAFFKAHGIASLPVLLDPHGAILQAIGQEGIPMTLLIGPDGREVARVQGSVNWADPAAAETVARLVG</sequence>
<feature type="domain" description="Thioredoxin" evidence="5">
    <location>
        <begin position="62"/>
        <end position="204"/>
    </location>
</feature>
<name>A0ABT1W2R8_9PROT</name>
<dbReference type="CDD" id="cd02966">
    <property type="entry name" value="TlpA_like_family"/>
    <property type="match status" value="1"/>
</dbReference>
<keyword evidence="3" id="KW-0676">Redox-active center</keyword>
<evidence type="ECO:0000256" key="4">
    <source>
        <dbReference type="SAM" id="MobiDB-lite"/>
    </source>
</evidence>
<evidence type="ECO:0000313" key="7">
    <source>
        <dbReference type="Proteomes" id="UP001524587"/>
    </source>
</evidence>
<dbReference type="InterPro" id="IPR017937">
    <property type="entry name" value="Thioredoxin_CS"/>
</dbReference>